<dbReference type="SUPFAM" id="SSF54427">
    <property type="entry name" value="NTF2-like"/>
    <property type="match status" value="1"/>
</dbReference>
<evidence type="ECO:0000256" key="1">
    <source>
        <dbReference type="ARBA" id="ARBA00011344"/>
    </source>
</evidence>
<dbReference type="PANTHER" id="PTHR30173">
    <property type="entry name" value="SIGMA 19 FACTOR"/>
    <property type="match status" value="1"/>
</dbReference>
<dbReference type="InterPro" id="IPR052704">
    <property type="entry name" value="ECF_Sigma-70_Domain"/>
</dbReference>
<organism evidence="4 5">
    <name type="scientific">Metabacillus malikii</name>
    <dbReference type="NCBI Taxonomy" id="1504265"/>
    <lineage>
        <taxon>Bacteria</taxon>
        <taxon>Bacillati</taxon>
        <taxon>Bacillota</taxon>
        <taxon>Bacilli</taxon>
        <taxon>Bacillales</taxon>
        <taxon>Bacillaceae</taxon>
        <taxon>Metabacillus</taxon>
    </lineage>
</organism>
<keyword evidence="5" id="KW-1185">Reference proteome</keyword>
<dbReference type="InterPro" id="IPR014303">
    <property type="entry name" value="RNA_pol_sigma-70_ECF"/>
</dbReference>
<dbReference type="PANTHER" id="PTHR30173:SF36">
    <property type="entry name" value="ECF RNA POLYMERASE SIGMA FACTOR SIGJ"/>
    <property type="match status" value="1"/>
</dbReference>
<evidence type="ECO:0000313" key="4">
    <source>
        <dbReference type="EMBL" id="MDQ0231699.1"/>
    </source>
</evidence>
<sequence>MEANHIEDLYTRYKPLLFSIAYKMVGTVSEAEDIVQDTFLTFFQQDLYAIQNEKAYLCKIATNRALDLLKSSRKKREVYVGPWLPEPYLKGNGEDLLNQYLDDEQLSFTYLFMMEKLAPNERSVFILKEGYSFKYSEIAQILDKTEANCRKLLERAKQKIRSKTYETTLNNGKNRDITQSFIKAFQEGKMNEVIKLMSEDVILYSDGGGIVKAAIKPIYQRDRVLAFLLGVASKLPQDFVFEQAEINGQIGLVNRVNHQTHSVICFQVDNEVMDKIYIVMNPEKLAHIK</sequence>
<evidence type="ECO:0000313" key="5">
    <source>
        <dbReference type="Proteomes" id="UP001234495"/>
    </source>
</evidence>
<comment type="subunit">
    <text evidence="1">Interacts transiently with the RNA polymerase catalytic core formed by RpoA, RpoB, RpoC and RpoZ (2 alpha, 1 beta, 1 beta' and 1 omega subunit) to form the RNA polymerase holoenzyme that can initiate transcription.</text>
</comment>
<dbReference type="InterPro" id="IPR013325">
    <property type="entry name" value="RNA_pol_sigma_r2"/>
</dbReference>
<protein>
    <submittedName>
        <fullName evidence="4">RNA polymerase sigma-70 factor (ECF subfamily)</fullName>
    </submittedName>
</protein>
<dbReference type="InterPro" id="IPR014284">
    <property type="entry name" value="RNA_pol_sigma-70_dom"/>
</dbReference>
<feature type="domain" description="RNA polymerase sigma factor 70 region 4 type 2" evidence="3">
    <location>
        <begin position="113"/>
        <end position="160"/>
    </location>
</feature>
<dbReference type="NCBIfam" id="TIGR02937">
    <property type="entry name" value="sigma70-ECF"/>
    <property type="match status" value="1"/>
</dbReference>
<comment type="caution">
    <text evidence="4">The sequence shown here is derived from an EMBL/GenBank/DDBJ whole genome shotgun (WGS) entry which is preliminary data.</text>
</comment>
<dbReference type="Pfam" id="PF08281">
    <property type="entry name" value="Sigma70_r4_2"/>
    <property type="match status" value="1"/>
</dbReference>
<dbReference type="InterPro" id="IPR013324">
    <property type="entry name" value="RNA_pol_sigma_r3/r4-like"/>
</dbReference>
<dbReference type="Pfam" id="PF04542">
    <property type="entry name" value="Sigma70_r2"/>
    <property type="match status" value="1"/>
</dbReference>
<dbReference type="EMBL" id="JAUSUD010000014">
    <property type="protein sequence ID" value="MDQ0231699.1"/>
    <property type="molecule type" value="Genomic_DNA"/>
</dbReference>
<dbReference type="Gene3D" id="1.10.10.10">
    <property type="entry name" value="Winged helix-like DNA-binding domain superfamily/Winged helix DNA-binding domain"/>
    <property type="match status" value="1"/>
</dbReference>
<feature type="domain" description="RNA polymerase sigma-70 region 2" evidence="2">
    <location>
        <begin position="9"/>
        <end position="73"/>
    </location>
</feature>
<dbReference type="Gene3D" id="1.10.1740.10">
    <property type="match status" value="1"/>
</dbReference>
<accession>A0ABT9ZHD5</accession>
<dbReference type="InterPro" id="IPR013249">
    <property type="entry name" value="RNA_pol_sigma70_r4_t2"/>
</dbReference>
<reference evidence="4 5" key="1">
    <citation type="submission" date="2023-07" db="EMBL/GenBank/DDBJ databases">
        <title>Genomic Encyclopedia of Type Strains, Phase IV (KMG-IV): sequencing the most valuable type-strain genomes for metagenomic binning, comparative biology and taxonomic classification.</title>
        <authorList>
            <person name="Goeker M."/>
        </authorList>
    </citation>
    <scope>NUCLEOTIDE SEQUENCE [LARGE SCALE GENOMIC DNA]</scope>
    <source>
        <strain evidence="4 5">DSM 29005</strain>
    </source>
</reference>
<dbReference type="InterPro" id="IPR036388">
    <property type="entry name" value="WH-like_DNA-bd_sf"/>
</dbReference>
<dbReference type="SUPFAM" id="SSF88946">
    <property type="entry name" value="Sigma2 domain of RNA polymerase sigma factors"/>
    <property type="match status" value="1"/>
</dbReference>
<dbReference type="CDD" id="cd06171">
    <property type="entry name" value="Sigma70_r4"/>
    <property type="match status" value="1"/>
</dbReference>
<dbReference type="RefSeq" id="WP_307343092.1">
    <property type="nucleotide sequence ID" value="NZ_JAUSUD010000014.1"/>
</dbReference>
<proteinExistence type="predicted"/>
<dbReference type="InterPro" id="IPR032710">
    <property type="entry name" value="NTF2-like_dom_sf"/>
</dbReference>
<dbReference type="InterPro" id="IPR007627">
    <property type="entry name" value="RNA_pol_sigma70_r2"/>
</dbReference>
<evidence type="ECO:0000259" key="2">
    <source>
        <dbReference type="Pfam" id="PF04542"/>
    </source>
</evidence>
<gene>
    <name evidence="4" type="ORF">J2S19_002983</name>
</gene>
<dbReference type="Proteomes" id="UP001234495">
    <property type="component" value="Unassembled WGS sequence"/>
</dbReference>
<evidence type="ECO:0000259" key="3">
    <source>
        <dbReference type="Pfam" id="PF08281"/>
    </source>
</evidence>
<dbReference type="NCBIfam" id="TIGR02957">
    <property type="entry name" value="SigX4"/>
    <property type="match status" value="1"/>
</dbReference>
<name>A0ABT9ZHD5_9BACI</name>
<dbReference type="SUPFAM" id="SSF88659">
    <property type="entry name" value="Sigma3 and sigma4 domains of RNA polymerase sigma factors"/>
    <property type="match status" value="1"/>
</dbReference>
<dbReference type="NCBIfam" id="NF007214">
    <property type="entry name" value="PRK09636.1"/>
    <property type="match status" value="1"/>
</dbReference>